<name>A0A2S4JI60_9SPIO</name>
<feature type="transmembrane region" description="Helical" evidence="1">
    <location>
        <begin position="212"/>
        <end position="232"/>
    </location>
</feature>
<feature type="domain" description="DUF112" evidence="2">
    <location>
        <begin position="28"/>
        <end position="445"/>
    </location>
</feature>
<dbReference type="Proteomes" id="UP000237350">
    <property type="component" value="Unassembled WGS sequence"/>
</dbReference>
<dbReference type="InterPro" id="IPR002823">
    <property type="entry name" value="DUF112_TM"/>
</dbReference>
<reference evidence="4" key="1">
    <citation type="submission" date="2015-12" db="EMBL/GenBank/DDBJ databases">
        <authorList>
            <person name="Lodha T.D."/>
            <person name="Chintalapati S."/>
            <person name="Chintalapati V.R."/>
            <person name="Sravanthi T."/>
        </authorList>
    </citation>
    <scope>NUCLEOTIDE SEQUENCE [LARGE SCALE GENOMIC DNA]</scope>
    <source>
        <strain evidence="4">JC133</strain>
    </source>
</reference>
<evidence type="ECO:0000256" key="1">
    <source>
        <dbReference type="SAM" id="Phobius"/>
    </source>
</evidence>
<proteinExistence type="predicted"/>
<feature type="transmembrane region" description="Helical" evidence="1">
    <location>
        <begin position="401"/>
        <end position="434"/>
    </location>
</feature>
<feature type="transmembrane region" description="Helical" evidence="1">
    <location>
        <begin position="150"/>
        <end position="169"/>
    </location>
</feature>
<evidence type="ECO:0000313" key="3">
    <source>
        <dbReference type="EMBL" id="POQ99175.1"/>
    </source>
</evidence>
<feature type="transmembrane region" description="Helical" evidence="1">
    <location>
        <begin position="323"/>
        <end position="346"/>
    </location>
</feature>
<feature type="transmembrane region" description="Helical" evidence="1">
    <location>
        <begin position="366"/>
        <end position="389"/>
    </location>
</feature>
<protein>
    <submittedName>
        <fullName evidence="3">Transporter</fullName>
    </submittedName>
</protein>
<keyword evidence="1" id="KW-0812">Transmembrane</keyword>
<dbReference type="PANTHER" id="PTHR35342:SF5">
    <property type="entry name" value="TRICARBOXYLIC TRANSPORT PROTEIN"/>
    <property type="match status" value="1"/>
</dbReference>
<sequence length="515" mass="54498">MTNFFHFLLQEWSLLAGVSQGVFQWQVIAMVLAGTFLGIMVGTIPGLTATMTLALLVGLTYGLGFNSAIAMLIGIFVGAIYGGCISSIMINIPGTPSAAATALDGFPMARRGEGGLAIGLGTVTSFLGMLFGIFCMVLVTPLILRLALTMGAWEFFLLALLGITLCGTLSSKELALKGWTVGFLGLLIATVGLDPIYAYPRYTFGNMQLMSGVALVPALIGAFGISEVLMVLKEENPYEIKTRAGRIVPPLREIVPLIPTTIRSGIIGVIIGAIPGAGEDIAAWVAYGVAKKRSKRSETFGKGNHEGIAAAETANNAGIAGTLIPIITLAIPGSGASAMILAALVIHGVRPGPMLAMEHPGFTYHLALLLLLATFAMLFLGLGLAKFFVRLLTVSRRILMPVIVAVCVIGSFAGHFRSFDILVMITVGIIAYILREMEYPIAPLALGLVLGPMADSEFRRAMLSSRGDVTAVFTRPLSVIIIVVILGTLLFSSSVVSDRIRGIWLRWRGAAKQNS</sequence>
<dbReference type="PANTHER" id="PTHR35342">
    <property type="entry name" value="TRICARBOXYLIC TRANSPORT PROTEIN"/>
    <property type="match status" value="1"/>
</dbReference>
<keyword evidence="1" id="KW-1133">Transmembrane helix</keyword>
<organism evidence="3 4">
    <name type="scientific">Alkalispirochaeta sphaeroplastigenens</name>
    <dbReference type="NCBI Taxonomy" id="1187066"/>
    <lineage>
        <taxon>Bacteria</taxon>
        <taxon>Pseudomonadati</taxon>
        <taxon>Spirochaetota</taxon>
        <taxon>Spirochaetia</taxon>
        <taxon>Spirochaetales</taxon>
        <taxon>Spirochaetaceae</taxon>
        <taxon>Alkalispirochaeta</taxon>
    </lineage>
</organism>
<evidence type="ECO:0000259" key="2">
    <source>
        <dbReference type="Pfam" id="PF01970"/>
    </source>
</evidence>
<feature type="transmembrane region" description="Helical" evidence="1">
    <location>
        <begin position="12"/>
        <end position="37"/>
    </location>
</feature>
<feature type="transmembrane region" description="Helical" evidence="1">
    <location>
        <begin position="115"/>
        <end position="144"/>
    </location>
</feature>
<dbReference type="OrthoDB" id="359531at2"/>
<gene>
    <name evidence="3" type="ORF">AU468_10500</name>
</gene>
<accession>A0A2S4JI60</accession>
<dbReference type="RefSeq" id="WP_103680673.1">
    <property type="nucleotide sequence ID" value="NZ_LPWH01000110.1"/>
</dbReference>
<comment type="caution">
    <text evidence="3">The sequence shown here is derived from an EMBL/GenBank/DDBJ whole genome shotgun (WGS) entry which is preliminary data.</text>
</comment>
<dbReference type="Pfam" id="PF01970">
    <property type="entry name" value="TctA"/>
    <property type="match status" value="1"/>
</dbReference>
<keyword evidence="1" id="KW-0472">Membrane</keyword>
<feature type="transmembrane region" description="Helical" evidence="1">
    <location>
        <begin position="477"/>
        <end position="496"/>
    </location>
</feature>
<keyword evidence="4" id="KW-1185">Reference proteome</keyword>
<feature type="transmembrane region" description="Helical" evidence="1">
    <location>
        <begin position="69"/>
        <end position="94"/>
    </location>
</feature>
<feature type="transmembrane region" description="Helical" evidence="1">
    <location>
        <begin position="181"/>
        <end position="200"/>
    </location>
</feature>
<feature type="transmembrane region" description="Helical" evidence="1">
    <location>
        <begin position="44"/>
        <end position="63"/>
    </location>
</feature>
<dbReference type="EMBL" id="LPWH01000110">
    <property type="protein sequence ID" value="POQ99175.1"/>
    <property type="molecule type" value="Genomic_DNA"/>
</dbReference>
<evidence type="ECO:0000313" key="4">
    <source>
        <dbReference type="Proteomes" id="UP000237350"/>
    </source>
</evidence>
<dbReference type="AlphaFoldDB" id="A0A2S4JI60"/>